<dbReference type="GeneID" id="15141295"/>
<proteinExistence type="predicted"/>
<dbReference type="AlphaFoldDB" id="A0A1G9E889"/>
<reference evidence="3 8" key="3">
    <citation type="submission" date="2023-03" db="EMBL/GenBank/DDBJ databases">
        <authorList>
            <person name="Shen W."/>
            <person name="Cai J."/>
        </authorList>
    </citation>
    <scope>NUCLEOTIDE SEQUENCE [LARGE SCALE GENOMIC DNA]</scope>
    <source>
        <strain evidence="3 8">B516</strain>
    </source>
</reference>
<reference evidence="5 6" key="1">
    <citation type="submission" date="2018-08" db="EMBL/GenBank/DDBJ databases">
        <title>A genome reference for cultivated species of the human gut microbiota.</title>
        <authorList>
            <person name="Zou Y."/>
            <person name="Xue W."/>
            <person name="Luo G."/>
        </authorList>
    </citation>
    <scope>NUCLEOTIDE SEQUENCE [LARGE SCALE GENOMIC DNA]</scope>
    <source>
        <strain evidence="5 6">AF48-16</strain>
    </source>
</reference>
<evidence type="ECO:0000313" key="7">
    <source>
        <dbReference type="Proteomes" id="UP000422837"/>
    </source>
</evidence>
<dbReference type="GO" id="GO:0006355">
    <property type="term" value="P:regulation of DNA-templated transcription"/>
    <property type="evidence" value="ECO:0007669"/>
    <property type="project" value="InterPro"/>
</dbReference>
<dbReference type="EMBL" id="CP046123">
    <property type="protein sequence ID" value="QGN28564.1"/>
    <property type="molecule type" value="Genomic_DNA"/>
</dbReference>
<dbReference type="SUPFAM" id="SSF46894">
    <property type="entry name" value="C-terminal effector domain of the bipartite response regulators"/>
    <property type="match status" value="1"/>
</dbReference>
<keyword evidence="1" id="KW-0805">Transcription regulation</keyword>
<dbReference type="GO" id="GO:0003677">
    <property type="term" value="F:DNA binding"/>
    <property type="evidence" value="ECO:0007669"/>
    <property type="project" value="InterPro"/>
</dbReference>
<evidence type="ECO:0000256" key="2">
    <source>
        <dbReference type="ARBA" id="ARBA00023163"/>
    </source>
</evidence>
<dbReference type="Proteomes" id="UP000286288">
    <property type="component" value="Unassembled WGS sequence"/>
</dbReference>
<dbReference type="OrthoDB" id="2191990at2"/>
<evidence type="ECO:0000313" key="6">
    <source>
        <dbReference type="Proteomes" id="UP000286288"/>
    </source>
</evidence>
<reference evidence="4 7" key="2">
    <citation type="submission" date="2019-11" db="EMBL/GenBank/DDBJ databases">
        <title>Detection and genome characteristic of a blood enterococcus casselifavus isolate from Zhengzhou,china.</title>
        <authorList>
            <person name="Wen P."/>
        </authorList>
    </citation>
    <scope>NUCLEOTIDE SEQUENCE [LARGE SCALE GENOMIC DNA]</scope>
    <source>
        <strain evidence="4 7">EC291</strain>
    </source>
</reference>
<evidence type="ECO:0000313" key="3">
    <source>
        <dbReference type="EMBL" id="MDT2983919.1"/>
    </source>
</evidence>
<dbReference type="InterPro" id="IPR016032">
    <property type="entry name" value="Sig_transdc_resp-reg_C-effctor"/>
</dbReference>
<dbReference type="EMBL" id="JARQDZ010000010">
    <property type="protein sequence ID" value="MDT2983919.1"/>
    <property type="molecule type" value="Genomic_DNA"/>
</dbReference>
<sequence length="204" mass="24018">MRIIILTKNISYEIDLQRELQILSHEVFVGRSTEEEEWLIESAKLFDCLFVSETIADPEFLLLNQTLAPYYQQRIVRILPGNDEQEMILEKAENATYLNRSFVELREFLAALPPNTRKLEKASVTKESFPKFLSLQEQIFFNNLAEEQFINREDLCWKIWGNGGTNSRKSQLSILAKRINEKLDEYDYTEKRVRTAWGKGYILQ</sequence>
<dbReference type="RefSeq" id="WP_005225192.1">
    <property type="nucleotide sequence ID" value="NZ_BAAAXK010000009.1"/>
</dbReference>
<name>A0A1G9E889_ENTCA</name>
<evidence type="ECO:0000256" key="1">
    <source>
        <dbReference type="ARBA" id="ARBA00023015"/>
    </source>
</evidence>
<organism evidence="5 6">
    <name type="scientific">Enterococcus casseliflavus</name>
    <name type="common">Enterococcus flavescens</name>
    <dbReference type="NCBI Taxonomy" id="37734"/>
    <lineage>
        <taxon>Bacteria</taxon>
        <taxon>Bacillati</taxon>
        <taxon>Bacillota</taxon>
        <taxon>Bacilli</taxon>
        <taxon>Lactobacillales</taxon>
        <taxon>Enterococcaceae</taxon>
        <taxon>Enterococcus</taxon>
    </lineage>
</organism>
<dbReference type="EMBL" id="QRMZ01000010">
    <property type="protein sequence ID" value="RHK06367.1"/>
    <property type="molecule type" value="Genomic_DNA"/>
</dbReference>
<evidence type="ECO:0000313" key="5">
    <source>
        <dbReference type="EMBL" id="RHK06367.1"/>
    </source>
</evidence>
<evidence type="ECO:0000313" key="8">
    <source>
        <dbReference type="Proteomes" id="UP001253851"/>
    </source>
</evidence>
<dbReference type="Proteomes" id="UP001253851">
    <property type="component" value="Unassembled WGS sequence"/>
</dbReference>
<dbReference type="Proteomes" id="UP000422837">
    <property type="component" value="Chromosome"/>
</dbReference>
<dbReference type="Gene3D" id="1.10.10.10">
    <property type="entry name" value="Winged helix-like DNA-binding domain superfamily/Winged helix DNA-binding domain"/>
    <property type="match status" value="1"/>
</dbReference>
<dbReference type="InterPro" id="IPR036388">
    <property type="entry name" value="WH-like_DNA-bd_sf"/>
</dbReference>
<protein>
    <submittedName>
        <fullName evidence="5">Helix-turn-helix domain-containing protein</fullName>
    </submittedName>
</protein>
<accession>A0A1G9E889</accession>
<evidence type="ECO:0000313" key="4">
    <source>
        <dbReference type="EMBL" id="QGN28564.1"/>
    </source>
</evidence>
<keyword evidence="2" id="KW-0804">Transcription</keyword>
<gene>
    <name evidence="5" type="ORF">DW084_08810</name>
    <name evidence="4" type="ORF">GFU50_03155</name>
    <name evidence="3" type="ORF">P7I34_14695</name>
</gene>